<evidence type="ECO:0000256" key="1">
    <source>
        <dbReference type="ARBA" id="ARBA00000822"/>
    </source>
</evidence>
<evidence type="ECO:0000256" key="4">
    <source>
        <dbReference type="ARBA" id="ARBA00022669"/>
    </source>
</evidence>
<dbReference type="PROSITE" id="PS01095">
    <property type="entry name" value="GH18_1"/>
    <property type="match status" value="1"/>
</dbReference>
<evidence type="ECO:0000256" key="9">
    <source>
        <dbReference type="ARBA" id="ARBA00023277"/>
    </source>
</evidence>
<dbReference type="SUPFAM" id="SSF57625">
    <property type="entry name" value="Invertebrate chitin-binding proteins"/>
    <property type="match status" value="1"/>
</dbReference>
<evidence type="ECO:0000256" key="6">
    <source>
        <dbReference type="ARBA" id="ARBA00022801"/>
    </source>
</evidence>
<dbReference type="SUPFAM" id="SSF54556">
    <property type="entry name" value="Chitinase insertion domain"/>
    <property type="match status" value="1"/>
</dbReference>
<evidence type="ECO:0000256" key="3">
    <source>
        <dbReference type="ARBA" id="ARBA00012729"/>
    </source>
</evidence>
<dbReference type="GO" id="GO:0008061">
    <property type="term" value="F:chitin binding"/>
    <property type="evidence" value="ECO:0007669"/>
    <property type="project" value="UniProtKB-KW"/>
</dbReference>
<dbReference type="InterPro" id="IPR011583">
    <property type="entry name" value="Chitinase_II/V-like_cat"/>
</dbReference>
<dbReference type="InterPro" id="IPR036508">
    <property type="entry name" value="Chitin-bd_dom_sf"/>
</dbReference>
<dbReference type="CAZy" id="CBM14">
    <property type="family name" value="Carbohydrate-Binding Module Family 14"/>
</dbReference>
<keyword evidence="6 12" id="KW-0378">Hydrolase</keyword>
<dbReference type="InterPro" id="IPR017853">
    <property type="entry name" value="GH"/>
</dbReference>
<dbReference type="GO" id="GO:0000272">
    <property type="term" value="P:polysaccharide catabolic process"/>
    <property type="evidence" value="ECO:0007669"/>
    <property type="project" value="UniProtKB-KW"/>
</dbReference>
<name>Q86LZ2_LUTLO</name>
<dbReference type="InterPro" id="IPR001223">
    <property type="entry name" value="Glyco_hydro18_cat"/>
</dbReference>
<keyword evidence="8" id="KW-1015">Disulfide bond</keyword>
<keyword evidence="10 12" id="KW-0326">Glycosidase</keyword>
<keyword evidence="9" id="KW-0119">Carbohydrate metabolism</keyword>
<dbReference type="InterPro" id="IPR001579">
    <property type="entry name" value="Glyco_hydro_18_chit_AS"/>
</dbReference>
<proteinExistence type="evidence at transcript level"/>
<dbReference type="CAZy" id="GH18">
    <property type="family name" value="Glycoside Hydrolase Family 18"/>
</dbReference>
<evidence type="ECO:0000313" key="15">
    <source>
        <dbReference type="EMBL" id="AAN71763.1"/>
    </source>
</evidence>
<dbReference type="PANTHER" id="PTHR11177">
    <property type="entry name" value="CHITINASE"/>
    <property type="match status" value="1"/>
</dbReference>
<keyword evidence="11" id="KW-0624">Polysaccharide degradation</keyword>
<comment type="catalytic activity">
    <reaction evidence="1">
        <text>Random endo-hydrolysis of N-acetyl-beta-D-glucosaminide (1-&gt;4)-beta-linkages in chitin and chitodextrins.</text>
        <dbReference type="EC" id="3.2.1.14"/>
    </reaction>
</comment>
<reference evidence="15" key="2">
    <citation type="submission" date="2016-12" db="EMBL/GenBank/DDBJ databases">
        <authorList>
            <person name="Song W.-J."/>
            <person name="Kurnit D.M."/>
        </authorList>
    </citation>
    <scope>NUCLEOTIDE SEQUENCE</scope>
</reference>
<evidence type="ECO:0000256" key="2">
    <source>
        <dbReference type="ARBA" id="ARBA00009121"/>
    </source>
</evidence>
<evidence type="ECO:0000259" key="14">
    <source>
        <dbReference type="PROSITE" id="PS51910"/>
    </source>
</evidence>
<dbReference type="Gene3D" id="2.170.140.10">
    <property type="entry name" value="Chitin binding domain"/>
    <property type="match status" value="1"/>
</dbReference>
<evidence type="ECO:0000256" key="5">
    <source>
        <dbReference type="ARBA" id="ARBA00022729"/>
    </source>
</evidence>
<dbReference type="GO" id="GO:0006032">
    <property type="term" value="P:chitin catabolic process"/>
    <property type="evidence" value="ECO:0007669"/>
    <property type="project" value="UniProtKB-KW"/>
</dbReference>
<evidence type="ECO:0000256" key="12">
    <source>
        <dbReference type="RuleBase" id="RU000489"/>
    </source>
</evidence>
<dbReference type="PROSITE" id="PS51910">
    <property type="entry name" value="GH18_2"/>
    <property type="match status" value="1"/>
</dbReference>
<dbReference type="EC" id="3.2.1.14" evidence="3"/>
<dbReference type="EMBL" id="AY148807">
    <property type="protein sequence ID" value="AAN71763.1"/>
    <property type="molecule type" value="mRNA"/>
</dbReference>
<dbReference type="AlphaFoldDB" id="Q86LZ2"/>
<dbReference type="PANTHER" id="PTHR11177:SF360">
    <property type="entry name" value="CHITINASE 4-RELATED"/>
    <property type="match status" value="1"/>
</dbReference>
<dbReference type="FunFam" id="3.10.50.10:FF:000004">
    <property type="entry name" value="Chitinase 5"/>
    <property type="match status" value="1"/>
</dbReference>
<dbReference type="SMART" id="SM00636">
    <property type="entry name" value="Glyco_18"/>
    <property type="match status" value="1"/>
</dbReference>
<dbReference type="GO" id="GO:0005576">
    <property type="term" value="C:extracellular region"/>
    <property type="evidence" value="ECO:0007669"/>
    <property type="project" value="TreeGrafter"/>
</dbReference>
<feature type="signal peptide" evidence="13">
    <location>
        <begin position="1"/>
        <end position="19"/>
    </location>
</feature>
<keyword evidence="4" id="KW-0147">Chitin-binding</keyword>
<evidence type="ECO:0000256" key="7">
    <source>
        <dbReference type="ARBA" id="ARBA00023024"/>
    </source>
</evidence>
<dbReference type="Pfam" id="PF00704">
    <property type="entry name" value="Glyco_hydro_18"/>
    <property type="match status" value="1"/>
</dbReference>
<keyword evidence="7" id="KW-0146">Chitin degradation</keyword>
<dbReference type="CDD" id="cd02872">
    <property type="entry name" value="GH18_chitolectin_chitotriosidase"/>
    <property type="match status" value="1"/>
</dbReference>
<evidence type="ECO:0000256" key="11">
    <source>
        <dbReference type="ARBA" id="ARBA00023326"/>
    </source>
</evidence>
<sequence>MKTLVFLCVALSILGLAVTEKKIVCYHGTWSYYRQGNGKFGVAQIDPFLCTHLVYTFFGISSEGGIRILDPYLDLDENYGLGNIRKFNELKKVNPKLKTIAGVGGWNEGSVTFSQVVNDPRKRQNFVKNSLEFLKKYNFDGLDVDWEYPAQRGGNQEKDKEAYTLLLKELSEFLHPKGYSLSAAVASAEFSAKISYNIAEVSKYLDFIGVMTYDLHGSWDPKIGNNAPLYAGSWEQTELEKQLNVDAAIKYWLSNGGAPEKLLLGVPLYGRGFRMVNGQNKPGSVHGGPCQAGPYTQTPGMMGFNELCEKRRNEKWIDFWDDEQFVPYSTKNDQWIGFDDEKSIKFKSNYVNSHNLGGVIVWSIETDDFRGFCGRGTFPLLKELNASLLGNNHTWTPPSTSTTEWNPNPNVPQANHHQSSQVLYVLKWLLWGSQMTAVSLHQRINGTQYTFFCPHGLVFDPAIIACNWPHIVQC</sequence>
<keyword evidence="5 13" id="KW-0732">Signal</keyword>
<dbReference type="VEuPathDB" id="VectorBase:LLOJ000006"/>
<dbReference type="Gene3D" id="3.10.50.10">
    <property type="match status" value="1"/>
</dbReference>
<evidence type="ECO:0000256" key="10">
    <source>
        <dbReference type="ARBA" id="ARBA00023295"/>
    </source>
</evidence>
<organism evidence="15">
    <name type="scientific">Lutzomyia longipalpis</name>
    <name type="common">Sand fly</name>
    <dbReference type="NCBI Taxonomy" id="7200"/>
    <lineage>
        <taxon>Eukaryota</taxon>
        <taxon>Metazoa</taxon>
        <taxon>Ecdysozoa</taxon>
        <taxon>Arthropoda</taxon>
        <taxon>Hexapoda</taxon>
        <taxon>Insecta</taxon>
        <taxon>Pterygota</taxon>
        <taxon>Neoptera</taxon>
        <taxon>Endopterygota</taxon>
        <taxon>Diptera</taxon>
        <taxon>Nematocera</taxon>
        <taxon>Psychodoidea</taxon>
        <taxon>Psychodidae</taxon>
        <taxon>Lutzomyia</taxon>
        <taxon>Lutzomyia</taxon>
    </lineage>
</organism>
<evidence type="ECO:0000256" key="13">
    <source>
        <dbReference type="SAM" id="SignalP"/>
    </source>
</evidence>
<dbReference type="SUPFAM" id="SSF51445">
    <property type="entry name" value="(Trans)glycosidases"/>
    <property type="match status" value="1"/>
</dbReference>
<evidence type="ECO:0000256" key="8">
    <source>
        <dbReference type="ARBA" id="ARBA00023157"/>
    </source>
</evidence>
<feature type="chain" id="PRO_5004300783" description="chitinase" evidence="13">
    <location>
        <begin position="20"/>
        <end position="474"/>
    </location>
</feature>
<feature type="domain" description="GH18" evidence="14">
    <location>
        <begin position="21"/>
        <end position="391"/>
    </location>
</feature>
<dbReference type="GO" id="GO:0008843">
    <property type="term" value="F:endochitinase activity"/>
    <property type="evidence" value="ECO:0007669"/>
    <property type="project" value="UniProtKB-EC"/>
</dbReference>
<dbReference type="Gene3D" id="3.20.20.80">
    <property type="entry name" value="Glycosidases"/>
    <property type="match status" value="1"/>
</dbReference>
<dbReference type="InterPro" id="IPR029070">
    <property type="entry name" value="Chitinase_insertion_sf"/>
</dbReference>
<dbReference type="InterPro" id="IPR050314">
    <property type="entry name" value="Glycosyl_Hydrlase_18"/>
</dbReference>
<accession>Q86LZ2</accession>
<comment type="similarity">
    <text evidence="2">Belongs to the glycosyl hydrolase 18 family. Chitinase class II subfamily.</text>
</comment>
<reference evidence="15" key="1">
    <citation type="journal article" date="2003" name="Insect Biochem. Mol. Biol.">
        <title>Molecular characterization of Llchit1, a midgut chitinase cDNA from the leishmaniasis vector Lutzomyia longipalpis.</title>
        <authorList>
            <person name="Ramalho-Ortigao J.M."/>
            <person name="Traub-Cseko Y.M."/>
        </authorList>
    </citation>
    <scope>NUCLEOTIDE SEQUENCE</scope>
</reference>
<dbReference type="VEuPathDB" id="VectorBase:LLONM1_006770"/>
<protein>
    <recommendedName>
        <fullName evidence="3">chitinase</fullName>
        <ecNumber evidence="3">3.2.1.14</ecNumber>
    </recommendedName>
</protein>